<feature type="transmembrane region" description="Helical" evidence="8">
    <location>
        <begin position="522"/>
        <end position="540"/>
    </location>
</feature>
<keyword evidence="5 8" id="KW-1133">Transmembrane helix</keyword>
<comment type="subcellular location">
    <subcellularLocation>
        <location evidence="1">Membrane</location>
        <topology evidence="1">Multi-pass membrane protein</topology>
    </subcellularLocation>
</comment>
<protein>
    <submittedName>
        <fullName evidence="9">Proteophosphoglycan ppg4</fullName>
    </submittedName>
</protein>
<reference evidence="9 10" key="1">
    <citation type="submission" date="2019-03" db="EMBL/GenBank/DDBJ databases">
        <title>Rhodosporidium diobovatum UCD-FST 08-225 genome sequencing, assembly, and annotation.</title>
        <authorList>
            <person name="Fakankun I.U."/>
            <person name="Fristensky B."/>
            <person name="Levin D.B."/>
        </authorList>
    </citation>
    <scope>NUCLEOTIDE SEQUENCE [LARGE SCALE GENOMIC DNA]</scope>
    <source>
        <strain evidence="9 10">UCD-FST 08-225</strain>
    </source>
</reference>
<feature type="compositionally biased region" description="Basic and acidic residues" evidence="7">
    <location>
        <begin position="295"/>
        <end position="304"/>
    </location>
</feature>
<keyword evidence="10" id="KW-1185">Reference proteome</keyword>
<keyword evidence="2" id="KW-0328">Glycosyltransferase</keyword>
<proteinExistence type="predicted"/>
<dbReference type="Gene3D" id="3.90.550.10">
    <property type="entry name" value="Spore Coat Polysaccharide Biosynthesis Protein SpsA, Chain A"/>
    <property type="match status" value="1"/>
</dbReference>
<gene>
    <name evidence="9" type="ORF">DMC30DRAFT_417795</name>
</gene>
<evidence type="ECO:0000256" key="3">
    <source>
        <dbReference type="ARBA" id="ARBA00022679"/>
    </source>
</evidence>
<keyword evidence="4 8" id="KW-0812">Transmembrane</keyword>
<evidence type="ECO:0000256" key="7">
    <source>
        <dbReference type="SAM" id="MobiDB-lite"/>
    </source>
</evidence>
<accession>A0A5C5FRN3</accession>
<keyword evidence="3" id="KW-0808">Transferase</keyword>
<feature type="region of interest" description="Disordered" evidence="7">
    <location>
        <begin position="1"/>
        <end position="280"/>
    </location>
</feature>
<feature type="compositionally biased region" description="Basic and acidic residues" evidence="7">
    <location>
        <begin position="381"/>
        <end position="402"/>
    </location>
</feature>
<feature type="transmembrane region" description="Helical" evidence="8">
    <location>
        <begin position="560"/>
        <end position="584"/>
    </location>
</feature>
<dbReference type="GO" id="GO:0016020">
    <property type="term" value="C:membrane"/>
    <property type="evidence" value="ECO:0007669"/>
    <property type="project" value="UniProtKB-SubCell"/>
</dbReference>
<dbReference type="Proteomes" id="UP000311382">
    <property type="component" value="Unassembled WGS sequence"/>
</dbReference>
<dbReference type="STRING" id="5288.A0A5C5FRN3"/>
<feature type="transmembrane region" description="Helical" evidence="8">
    <location>
        <begin position="1125"/>
        <end position="1144"/>
    </location>
</feature>
<feature type="region of interest" description="Disordered" evidence="7">
    <location>
        <begin position="456"/>
        <end position="475"/>
    </location>
</feature>
<keyword evidence="6 8" id="KW-0472">Membrane</keyword>
<feature type="transmembrane region" description="Helical" evidence="8">
    <location>
        <begin position="1015"/>
        <end position="1039"/>
    </location>
</feature>
<organism evidence="9 10">
    <name type="scientific">Rhodotorula diobovata</name>
    <dbReference type="NCBI Taxonomy" id="5288"/>
    <lineage>
        <taxon>Eukaryota</taxon>
        <taxon>Fungi</taxon>
        <taxon>Dikarya</taxon>
        <taxon>Basidiomycota</taxon>
        <taxon>Pucciniomycotina</taxon>
        <taxon>Microbotryomycetes</taxon>
        <taxon>Sporidiobolales</taxon>
        <taxon>Sporidiobolaceae</taxon>
        <taxon>Rhodotorula</taxon>
    </lineage>
</organism>
<feature type="transmembrane region" description="Helical" evidence="8">
    <location>
        <begin position="961"/>
        <end position="980"/>
    </location>
</feature>
<evidence type="ECO:0000256" key="4">
    <source>
        <dbReference type="ARBA" id="ARBA00022692"/>
    </source>
</evidence>
<feature type="region of interest" description="Disordered" evidence="7">
    <location>
        <begin position="381"/>
        <end position="430"/>
    </location>
</feature>
<feature type="region of interest" description="Disordered" evidence="7">
    <location>
        <begin position="293"/>
        <end position="327"/>
    </location>
</feature>
<comment type="caution">
    <text evidence="9">The sequence shown here is derived from an EMBL/GenBank/DDBJ whole genome shotgun (WGS) entry which is preliminary data.</text>
</comment>
<evidence type="ECO:0000256" key="2">
    <source>
        <dbReference type="ARBA" id="ARBA00022676"/>
    </source>
</evidence>
<feature type="compositionally biased region" description="Pro residues" evidence="7">
    <location>
        <begin position="201"/>
        <end position="210"/>
    </location>
</feature>
<dbReference type="InterPro" id="IPR050321">
    <property type="entry name" value="Glycosyltr_2/OpgH_subfam"/>
</dbReference>
<feature type="compositionally biased region" description="Polar residues" evidence="7">
    <location>
        <begin position="1"/>
        <end position="10"/>
    </location>
</feature>
<dbReference type="SUPFAM" id="SSF53448">
    <property type="entry name" value="Nucleotide-diphospho-sugar transferases"/>
    <property type="match status" value="1"/>
</dbReference>
<dbReference type="GO" id="GO:0016757">
    <property type="term" value="F:glycosyltransferase activity"/>
    <property type="evidence" value="ECO:0007669"/>
    <property type="project" value="UniProtKB-KW"/>
</dbReference>
<dbReference type="PANTHER" id="PTHR43867">
    <property type="entry name" value="CELLULOSE SYNTHASE CATALYTIC SUBUNIT A [UDP-FORMING]"/>
    <property type="match status" value="1"/>
</dbReference>
<evidence type="ECO:0000256" key="1">
    <source>
        <dbReference type="ARBA" id="ARBA00004141"/>
    </source>
</evidence>
<evidence type="ECO:0000256" key="6">
    <source>
        <dbReference type="ARBA" id="ARBA00023136"/>
    </source>
</evidence>
<dbReference type="EMBL" id="SOZI01000092">
    <property type="protein sequence ID" value="TNY19547.1"/>
    <property type="molecule type" value="Genomic_DNA"/>
</dbReference>
<dbReference type="OrthoDB" id="72851at2759"/>
<name>A0A5C5FRN3_9BASI</name>
<feature type="compositionally biased region" description="Pro residues" evidence="7">
    <location>
        <begin position="125"/>
        <end position="137"/>
    </location>
</feature>
<evidence type="ECO:0000256" key="8">
    <source>
        <dbReference type="SAM" id="Phobius"/>
    </source>
</evidence>
<dbReference type="PANTHER" id="PTHR43867:SF2">
    <property type="entry name" value="CELLULOSE SYNTHASE CATALYTIC SUBUNIT A [UDP-FORMING]"/>
    <property type="match status" value="1"/>
</dbReference>
<dbReference type="InterPro" id="IPR029044">
    <property type="entry name" value="Nucleotide-diphossugar_trans"/>
</dbReference>
<sequence length="1149" mass="124429">MPNKQPQTAQDGLRPAVDSVPHNPPSPLVVTASAPAVPTMSSVGPKDKPPSPRTPTRKPVPTVSTAELETLSAADRPRPLHPSLFAPAPSATTSSTRPLLRHAVSDTPISPTDRSELDRGRPASASPPPQSTAPHTPPRQRSTSRGPPVPVPQEEDDIATLNFDRRPSQIDPLTPSFQYAHGGGSSGAPTPRSLTGTTFAPLPPVSPVRSPPTESRGHMRQRSSHTRQPSISLTSPLPSPGAGPTGTTSSAVFHGPQAQAPSADVSRSSKILPMQPARTRAPMEAFASVEMLQGQREHQDRTRGTEVFGPGGTYEGRASSISGEGGLPEQAYSRRQDPLAAVHAARNPGLLAATQQNKAAAAQHLPPLEFDIMSIASQLREHDKARRGSEDVRGGDWPRRFSEASSGEDSPPATPGAGGGPSLNPSFAFPTRSTSSLSAAAAPPYSSGDLGLGRPFSFGKRDAGPGGAGDLPGGWRTEHLGASDKAFAMQRPSIVALPVYPAPGGTLGRSFKTRAKKWGTKAAWVTVLLACASSWVYLWVRLNAMRIVERRRPGVFVGGWCYLALETVITLLTTVHSIWTVLSYRPRSTEPKLRLRGDHNLPSVDVFVVSSGQADQTVFDCAVAAASMDYPPHRYRVMVLDPLASATLERELVRHAKTQAAPHLSYHRRELGAAPPTSVVVGEEKTPKLQQEGQQQTGARGIETAATTAANSINFGMVEAASFGIKGPAEFIAVFDADMIPERNYLRAVLPHILGENKVGLVKTRRGFINLPHRLNQPTATLLTACETPADTRSGFLLRRAALTEIGGFPAASWIHDGQCEALLQGRGYQVQQVDEVLQWGMAKPTYASQIGAMMVNRLGPLRTAHRLGWFVRGDKTRLMPFAARLKAIGKALLPLFGVLVLLLAYVYPFMFSFGGILVLTPNLSNLNRLLQVTLIMILLQKLHEVVWCWSTGLPSPRRVLQAWIFAAPYQGIALVRLVLPRRLGGYKARTSDLDINQVVAHPTRDKWYTRLGWFVLDPLVSTMFAFLAAFGVAIWRIVRDYERGTTDKHQALLTVLLTIAWPTLLWAEFLFASFVPFVCLLFPSHLLTEPRESFLIRDHYSHVARPKHHFKTASPFKVSRAPEFVTGVVVVAWAVVCVCVAKLTDVLA</sequence>
<feature type="transmembrane region" description="Helical" evidence="8">
    <location>
        <begin position="1059"/>
        <end position="1083"/>
    </location>
</feature>
<feature type="transmembrane region" description="Helical" evidence="8">
    <location>
        <begin position="893"/>
        <end position="920"/>
    </location>
</feature>
<evidence type="ECO:0000256" key="5">
    <source>
        <dbReference type="ARBA" id="ARBA00022989"/>
    </source>
</evidence>
<dbReference type="AlphaFoldDB" id="A0A5C5FRN3"/>
<evidence type="ECO:0000313" key="9">
    <source>
        <dbReference type="EMBL" id="TNY19547.1"/>
    </source>
</evidence>
<evidence type="ECO:0000313" key="10">
    <source>
        <dbReference type="Proteomes" id="UP000311382"/>
    </source>
</evidence>